<feature type="transmembrane region" description="Helical" evidence="1">
    <location>
        <begin position="208"/>
        <end position="230"/>
    </location>
</feature>
<dbReference type="AlphaFoldDB" id="A0A1R0H6R4"/>
<gene>
    <name evidence="2" type="ORF">AYI68_g952</name>
</gene>
<dbReference type="Proteomes" id="UP000187455">
    <property type="component" value="Unassembled WGS sequence"/>
</dbReference>
<dbReference type="OrthoDB" id="10609057at2759"/>
<keyword evidence="1" id="KW-1133">Transmembrane helix</keyword>
<comment type="caution">
    <text evidence="2">The sequence shown here is derived from an EMBL/GenBank/DDBJ whole genome shotgun (WGS) entry which is preliminary data.</text>
</comment>
<sequence>MAAISPIRMVEAGSEEDECFRRQCYSDYTNTLCVASCYNVPNPSYETVVKTFNCYNQCQSQFAQSSDDDNYSFQSDAFYRMKSCVLGCNQIYTTDKNVNGGGPNGFIVYPLPSKTPLSGYEAAGYTVSVPVHTKTTLTTTIRPNYYTTTMASGHSQLSSRSQSTNYNFFEWYTGLATLTQAIDNNPFYSGNSDLNSLYSTQTSAATTITSTTALGLFVVLMSALLSLAVIF</sequence>
<dbReference type="EMBL" id="LSSL01000320">
    <property type="protein sequence ID" value="OLY84880.1"/>
    <property type="molecule type" value="Genomic_DNA"/>
</dbReference>
<evidence type="ECO:0000313" key="3">
    <source>
        <dbReference type="Proteomes" id="UP000187455"/>
    </source>
</evidence>
<proteinExistence type="predicted"/>
<evidence type="ECO:0008006" key="4">
    <source>
        <dbReference type="Google" id="ProtNLM"/>
    </source>
</evidence>
<reference evidence="2 3" key="1">
    <citation type="journal article" date="2016" name="Mol. Biol. Evol.">
        <title>Genome-Wide Survey of Gut Fungi (Harpellales) Reveals the First Horizontally Transferred Ubiquitin Gene from a Mosquito Host.</title>
        <authorList>
            <person name="Wang Y."/>
            <person name="White M.M."/>
            <person name="Kvist S."/>
            <person name="Moncalvo J.M."/>
        </authorList>
    </citation>
    <scope>NUCLEOTIDE SEQUENCE [LARGE SCALE GENOMIC DNA]</scope>
    <source>
        <strain evidence="2 3">ALG-7-W6</strain>
    </source>
</reference>
<accession>A0A1R0H6R4</accession>
<organism evidence="2 3">
    <name type="scientific">Smittium mucronatum</name>
    <dbReference type="NCBI Taxonomy" id="133383"/>
    <lineage>
        <taxon>Eukaryota</taxon>
        <taxon>Fungi</taxon>
        <taxon>Fungi incertae sedis</taxon>
        <taxon>Zoopagomycota</taxon>
        <taxon>Kickxellomycotina</taxon>
        <taxon>Harpellomycetes</taxon>
        <taxon>Harpellales</taxon>
        <taxon>Legeriomycetaceae</taxon>
        <taxon>Smittium</taxon>
    </lineage>
</organism>
<keyword evidence="1" id="KW-0812">Transmembrane</keyword>
<evidence type="ECO:0000256" key="1">
    <source>
        <dbReference type="SAM" id="Phobius"/>
    </source>
</evidence>
<keyword evidence="3" id="KW-1185">Reference proteome</keyword>
<name>A0A1R0H6R4_9FUNG</name>
<evidence type="ECO:0000313" key="2">
    <source>
        <dbReference type="EMBL" id="OLY84880.1"/>
    </source>
</evidence>
<keyword evidence="1" id="KW-0472">Membrane</keyword>
<protein>
    <recommendedName>
        <fullName evidence="4">Transmembrane protein</fullName>
    </recommendedName>
</protein>